<dbReference type="EMBL" id="BLAY01000096">
    <property type="protein sequence ID" value="GET40654.1"/>
    <property type="molecule type" value="Genomic_DNA"/>
</dbReference>
<evidence type="ECO:0000313" key="1">
    <source>
        <dbReference type="EMBL" id="GET40654.1"/>
    </source>
</evidence>
<comment type="caution">
    <text evidence="1">The sequence shown here is derived from an EMBL/GenBank/DDBJ whole genome shotgun (WGS) entry which is preliminary data.</text>
</comment>
<keyword evidence="2" id="KW-1185">Reference proteome</keyword>
<dbReference type="InterPro" id="IPR058084">
    <property type="entry name" value="Slr1658-like"/>
</dbReference>
<evidence type="ECO:0008006" key="3">
    <source>
        <dbReference type="Google" id="ProtNLM"/>
    </source>
</evidence>
<protein>
    <recommendedName>
        <fullName evidence="3">ATP-binding protein</fullName>
    </recommendedName>
</protein>
<dbReference type="AlphaFoldDB" id="A0AAV3XE95"/>
<reference evidence="1" key="1">
    <citation type="submission" date="2019-10" db="EMBL/GenBank/DDBJ databases">
        <title>Draft genome sequece of Microseira wollei NIES-4236.</title>
        <authorList>
            <person name="Yamaguchi H."/>
            <person name="Suzuki S."/>
            <person name="Kawachi M."/>
        </authorList>
    </citation>
    <scope>NUCLEOTIDE SEQUENCE</scope>
    <source>
        <strain evidence="1">NIES-4236</strain>
    </source>
</reference>
<dbReference type="Proteomes" id="UP001050975">
    <property type="component" value="Unassembled WGS sequence"/>
</dbReference>
<dbReference type="InterPro" id="IPR046239">
    <property type="entry name" value="DUF6272"/>
</dbReference>
<gene>
    <name evidence="1" type="ORF">MiSe_54650</name>
</gene>
<accession>A0AAV3XE95</accession>
<dbReference type="NCBIfam" id="NF047703">
    <property type="entry name" value="slr1658_superfam"/>
    <property type="match status" value="1"/>
</dbReference>
<proteinExistence type="predicted"/>
<dbReference type="Pfam" id="PF19788">
    <property type="entry name" value="DUF6272"/>
    <property type="match status" value="1"/>
</dbReference>
<evidence type="ECO:0000313" key="2">
    <source>
        <dbReference type="Proteomes" id="UP001050975"/>
    </source>
</evidence>
<name>A0AAV3XE95_9CYAN</name>
<sequence length="222" mass="25371">MNKMNKISRFYTRDYLGFLIKALTMNMVQIFGDFIDNLPIGEDYLDIGFSAGYHRIKKRWKTNRLSAHFVADYLAVFLPVNDEDPGKERRKEQCKGAVAYIANELLENSMKFHIPTGKSPMRFGIHFMEDPELKIILFASNAIAPEGKDKYQTFIQELIASDPQELYILKLERSAEDEENQTSGLGLLTMINDYGAKIGWKFEAMSDHPDAIAVTTMVQLSL</sequence>
<organism evidence="1 2">
    <name type="scientific">Microseira wollei NIES-4236</name>
    <dbReference type="NCBI Taxonomy" id="2530354"/>
    <lineage>
        <taxon>Bacteria</taxon>
        <taxon>Bacillati</taxon>
        <taxon>Cyanobacteriota</taxon>
        <taxon>Cyanophyceae</taxon>
        <taxon>Oscillatoriophycideae</taxon>
        <taxon>Aerosakkonematales</taxon>
        <taxon>Aerosakkonemataceae</taxon>
        <taxon>Microseira</taxon>
    </lineage>
</organism>